<keyword evidence="2 5" id="KW-0812">Transmembrane</keyword>
<evidence type="ECO:0000256" key="5">
    <source>
        <dbReference type="SAM" id="Phobius"/>
    </source>
</evidence>
<dbReference type="Pfam" id="PF01740">
    <property type="entry name" value="STAS"/>
    <property type="match status" value="1"/>
</dbReference>
<keyword evidence="8" id="KW-1185">Reference proteome</keyword>
<keyword evidence="4 5" id="KW-0472">Membrane</keyword>
<evidence type="ECO:0000256" key="3">
    <source>
        <dbReference type="ARBA" id="ARBA00022989"/>
    </source>
</evidence>
<comment type="caution">
    <text evidence="7">The sequence shown here is derived from an EMBL/GenBank/DDBJ whole genome shotgun (WGS) entry which is preliminary data.</text>
</comment>
<feature type="transmembrane region" description="Helical" evidence="5">
    <location>
        <begin position="34"/>
        <end position="51"/>
    </location>
</feature>
<name>A0ABQ6P5C3_9SPHN</name>
<sequence>MAGLGWDALAGLAVAGIMVPEAVAYAGIAGLAPGRALAAGVAGGLAYALLGRSRFAVVSPTSSSAAILAAALANLSGVSLAGGSGSVGAQAMDANVTALTLLAGLLFAALALARLGSLAGFVSRPVLRGFTFGLALTIIVRQLPHIAGVPDLGGPVWSVLWGVVRAMPNWNGASLACGLGALMLLALLRRWPVVPGPLLVMALGIAGARWSGLGGGLAAHGVALAGPAPLALALPTLPGDPAVWLRLAPLALPLVLILFAESWGTIRTLALAHGDRLSANRELAALGLANACAALAQGMPVGAGFSAGNASAAAGARSRMAGLIAAVALLVLALWAGPLIAQIPRPVLAAVVIAALTHALAPAPLLRPWRLGRDRWTAPSAALGVLMLGVLDGMLLAIGLSLAQLLYRLAHPSLSELGRLSPDVPDDPEQGHDFVDRRAHPEAGVVPGLALYRPNAPLFFANAETVLGLVATRAQTAGCKVVVLSLEESDDLDSTAAEALAELHATLVARGGRLILARTHDRARAVIAAAGPAMAELARHATFSVADAVALAQTPIPEA</sequence>
<dbReference type="EMBL" id="BTFW01000001">
    <property type="protein sequence ID" value="GMM60448.1"/>
    <property type="molecule type" value="Genomic_DNA"/>
</dbReference>
<dbReference type="InterPro" id="IPR002645">
    <property type="entry name" value="STAS_dom"/>
</dbReference>
<dbReference type="InterPro" id="IPR001902">
    <property type="entry name" value="SLC26A/SulP_fam"/>
</dbReference>
<evidence type="ECO:0000256" key="1">
    <source>
        <dbReference type="ARBA" id="ARBA00004141"/>
    </source>
</evidence>
<dbReference type="InterPro" id="IPR011547">
    <property type="entry name" value="SLC26A/SulP_dom"/>
</dbReference>
<feature type="transmembrane region" description="Helical" evidence="5">
    <location>
        <begin position="381"/>
        <end position="407"/>
    </location>
</feature>
<reference evidence="7 8" key="1">
    <citation type="submission" date="2023-06" db="EMBL/GenBank/DDBJ databases">
        <title>Draft genome sequence of Novosphingobium sp. strain IK01.</title>
        <authorList>
            <person name="Hatamoto M."/>
            <person name="Ikarashi T."/>
            <person name="Yamaguchi T."/>
        </authorList>
    </citation>
    <scope>NUCLEOTIDE SEQUENCE [LARGE SCALE GENOMIC DNA]</scope>
    <source>
        <strain evidence="7 8">IK01</strain>
    </source>
</reference>
<feature type="transmembrane region" description="Helical" evidence="5">
    <location>
        <begin position="347"/>
        <end position="369"/>
    </location>
</feature>
<feature type="transmembrane region" description="Helical" evidence="5">
    <location>
        <begin position="94"/>
        <end position="113"/>
    </location>
</feature>
<dbReference type="PANTHER" id="PTHR11814">
    <property type="entry name" value="SULFATE TRANSPORTER"/>
    <property type="match status" value="1"/>
</dbReference>
<evidence type="ECO:0000313" key="7">
    <source>
        <dbReference type="EMBL" id="GMM60448.1"/>
    </source>
</evidence>
<gene>
    <name evidence="7" type="ORF">NUTIK01_12250</name>
</gene>
<dbReference type="Gene3D" id="3.30.750.24">
    <property type="entry name" value="STAS domain"/>
    <property type="match status" value="1"/>
</dbReference>
<keyword evidence="3 5" id="KW-1133">Transmembrane helix</keyword>
<feature type="transmembrane region" description="Helical" evidence="5">
    <location>
        <begin position="243"/>
        <end position="260"/>
    </location>
</feature>
<evidence type="ECO:0000313" key="8">
    <source>
        <dbReference type="Proteomes" id="UP001187221"/>
    </source>
</evidence>
<organism evidence="7 8">
    <name type="scientific">Novosphingobium pituita</name>
    <dbReference type="NCBI Taxonomy" id="3056842"/>
    <lineage>
        <taxon>Bacteria</taxon>
        <taxon>Pseudomonadati</taxon>
        <taxon>Pseudomonadota</taxon>
        <taxon>Alphaproteobacteria</taxon>
        <taxon>Sphingomonadales</taxon>
        <taxon>Sphingomonadaceae</taxon>
        <taxon>Novosphingobium</taxon>
    </lineage>
</organism>
<feature type="transmembrane region" description="Helical" evidence="5">
    <location>
        <begin position="321"/>
        <end position="341"/>
    </location>
</feature>
<dbReference type="SUPFAM" id="SSF52091">
    <property type="entry name" value="SpoIIaa-like"/>
    <property type="match status" value="1"/>
</dbReference>
<feature type="transmembrane region" description="Helical" evidence="5">
    <location>
        <begin position="63"/>
        <end position="82"/>
    </location>
</feature>
<accession>A0ABQ6P5C3</accession>
<evidence type="ECO:0000256" key="4">
    <source>
        <dbReference type="ARBA" id="ARBA00023136"/>
    </source>
</evidence>
<evidence type="ECO:0000259" key="6">
    <source>
        <dbReference type="PROSITE" id="PS50801"/>
    </source>
</evidence>
<comment type="subcellular location">
    <subcellularLocation>
        <location evidence="1">Membrane</location>
        <topology evidence="1">Multi-pass membrane protein</topology>
    </subcellularLocation>
</comment>
<proteinExistence type="predicted"/>
<feature type="transmembrane region" description="Helical" evidence="5">
    <location>
        <begin position="170"/>
        <end position="188"/>
    </location>
</feature>
<feature type="domain" description="STAS" evidence="6">
    <location>
        <begin position="439"/>
        <end position="552"/>
    </location>
</feature>
<dbReference type="Proteomes" id="UP001187221">
    <property type="component" value="Unassembled WGS sequence"/>
</dbReference>
<dbReference type="Pfam" id="PF00916">
    <property type="entry name" value="Sulfate_transp"/>
    <property type="match status" value="1"/>
</dbReference>
<evidence type="ECO:0000256" key="2">
    <source>
        <dbReference type="ARBA" id="ARBA00022692"/>
    </source>
</evidence>
<dbReference type="CDD" id="cd07042">
    <property type="entry name" value="STAS_SulP_like_sulfate_transporter"/>
    <property type="match status" value="1"/>
</dbReference>
<protein>
    <submittedName>
        <fullName evidence="7">SulP family inorganic anion transporter</fullName>
    </submittedName>
</protein>
<dbReference type="PROSITE" id="PS50801">
    <property type="entry name" value="STAS"/>
    <property type="match status" value="1"/>
</dbReference>
<dbReference type="InterPro" id="IPR036513">
    <property type="entry name" value="STAS_dom_sf"/>
</dbReference>
<feature type="transmembrane region" description="Helical" evidence="5">
    <location>
        <begin position="200"/>
        <end position="223"/>
    </location>
</feature>